<dbReference type="InterPro" id="IPR029055">
    <property type="entry name" value="Ntn_hydrolases_N"/>
</dbReference>
<name>X1EGM6_9ZZZZ</name>
<dbReference type="PROSITE" id="PS51278">
    <property type="entry name" value="GATASE_TYPE_2"/>
    <property type="match status" value="1"/>
</dbReference>
<proteinExistence type="predicted"/>
<feature type="domain" description="Glutamine amidotransferase type-2" evidence="6">
    <location>
        <begin position="1"/>
        <end position="75"/>
    </location>
</feature>
<evidence type="ECO:0000256" key="2">
    <source>
        <dbReference type="ARBA" id="ARBA00012916"/>
    </source>
</evidence>
<dbReference type="Gene3D" id="3.60.20.10">
    <property type="entry name" value="Glutamine Phosphoribosylpyrophosphate, subunit 1, domain 1"/>
    <property type="match status" value="1"/>
</dbReference>
<dbReference type="AlphaFoldDB" id="X1EGM6"/>
<gene>
    <name evidence="7" type="ORF">S01H4_64146</name>
</gene>
<dbReference type="InterPro" id="IPR017932">
    <property type="entry name" value="GATase_2_dom"/>
</dbReference>
<dbReference type="GO" id="GO:0006487">
    <property type="term" value="P:protein N-linked glycosylation"/>
    <property type="evidence" value="ECO:0007669"/>
    <property type="project" value="TreeGrafter"/>
</dbReference>
<evidence type="ECO:0000256" key="1">
    <source>
        <dbReference type="ARBA" id="ARBA00001031"/>
    </source>
</evidence>
<evidence type="ECO:0000256" key="5">
    <source>
        <dbReference type="ARBA" id="ARBA00022962"/>
    </source>
</evidence>
<organism evidence="7">
    <name type="scientific">marine sediment metagenome</name>
    <dbReference type="NCBI Taxonomy" id="412755"/>
    <lineage>
        <taxon>unclassified sequences</taxon>
        <taxon>metagenomes</taxon>
        <taxon>ecological metagenomes</taxon>
    </lineage>
</organism>
<dbReference type="PANTHER" id="PTHR10937:SF0">
    <property type="entry name" value="GLUTAMINE--FRUCTOSE-6-PHOSPHATE TRANSAMINASE (ISOMERIZING)"/>
    <property type="match status" value="1"/>
</dbReference>
<evidence type="ECO:0000256" key="4">
    <source>
        <dbReference type="ARBA" id="ARBA00022679"/>
    </source>
</evidence>
<keyword evidence="5" id="KW-0315">Glutamine amidotransferase</keyword>
<feature type="non-terminal residue" evidence="7">
    <location>
        <position position="1"/>
    </location>
</feature>
<evidence type="ECO:0000259" key="6">
    <source>
        <dbReference type="PROSITE" id="PS51278"/>
    </source>
</evidence>
<comment type="catalytic activity">
    <reaction evidence="1">
        <text>D-fructose 6-phosphate + L-glutamine = D-glucosamine 6-phosphate + L-glutamate</text>
        <dbReference type="Rhea" id="RHEA:13237"/>
        <dbReference type="ChEBI" id="CHEBI:29985"/>
        <dbReference type="ChEBI" id="CHEBI:58359"/>
        <dbReference type="ChEBI" id="CHEBI:58725"/>
        <dbReference type="ChEBI" id="CHEBI:61527"/>
        <dbReference type="EC" id="2.6.1.16"/>
    </reaction>
</comment>
<comment type="caution">
    <text evidence="7">The sequence shown here is derived from an EMBL/GenBank/DDBJ whole genome shotgun (WGS) entry which is preliminary data.</text>
</comment>
<dbReference type="GO" id="GO:0004360">
    <property type="term" value="F:glutamine-fructose-6-phosphate transaminase (isomerizing) activity"/>
    <property type="evidence" value="ECO:0007669"/>
    <property type="project" value="UniProtKB-EC"/>
</dbReference>
<keyword evidence="4" id="KW-0808">Transferase</keyword>
<sequence length="75" mass="8530">DVAPFIHQALKRLEYRGYDSVGVTTIEKHKLYIKKDKGKVEEVHRELDLDEMPGSMGIGHTRWATHGVPSIPSFI</sequence>
<dbReference type="GO" id="GO:0006047">
    <property type="term" value="P:UDP-N-acetylglucosamine metabolic process"/>
    <property type="evidence" value="ECO:0007669"/>
    <property type="project" value="TreeGrafter"/>
</dbReference>
<dbReference type="GO" id="GO:0006002">
    <property type="term" value="P:fructose 6-phosphate metabolic process"/>
    <property type="evidence" value="ECO:0007669"/>
    <property type="project" value="TreeGrafter"/>
</dbReference>
<accession>X1EGM6</accession>
<dbReference type="SUPFAM" id="SSF56235">
    <property type="entry name" value="N-terminal nucleophile aminohydrolases (Ntn hydrolases)"/>
    <property type="match status" value="1"/>
</dbReference>
<evidence type="ECO:0000313" key="7">
    <source>
        <dbReference type="EMBL" id="GAH07813.1"/>
    </source>
</evidence>
<evidence type="ECO:0000256" key="3">
    <source>
        <dbReference type="ARBA" id="ARBA00022576"/>
    </source>
</evidence>
<dbReference type="EMBL" id="BART01038812">
    <property type="protein sequence ID" value="GAH07813.1"/>
    <property type="molecule type" value="Genomic_DNA"/>
</dbReference>
<dbReference type="EC" id="2.6.1.16" evidence="2"/>
<keyword evidence="3" id="KW-0032">Aminotransferase</keyword>
<reference evidence="7" key="1">
    <citation type="journal article" date="2014" name="Front. Microbiol.">
        <title>High frequency of phylogenetically diverse reductive dehalogenase-homologous genes in deep subseafloor sedimentary metagenomes.</title>
        <authorList>
            <person name="Kawai M."/>
            <person name="Futagami T."/>
            <person name="Toyoda A."/>
            <person name="Takaki Y."/>
            <person name="Nishi S."/>
            <person name="Hori S."/>
            <person name="Arai W."/>
            <person name="Tsubouchi T."/>
            <person name="Morono Y."/>
            <person name="Uchiyama I."/>
            <person name="Ito T."/>
            <person name="Fujiyama A."/>
            <person name="Inagaki F."/>
            <person name="Takami H."/>
        </authorList>
    </citation>
    <scope>NUCLEOTIDE SEQUENCE</scope>
    <source>
        <strain evidence="7">Expedition CK06-06</strain>
    </source>
</reference>
<dbReference type="PANTHER" id="PTHR10937">
    <property type="entry name" value="GLUCOSAMINE--FRUCTOSE-6-PHOSPHATE AMINOTRANSFERASE, ISOMERIZING"/>
    <property type="match status" value="1"/>
</dbReference>
<protein>
    <recommendedName>
        <fullName evidence="2">glutamine--fructose-6-phosphate transaminase (isomerizing)</fullName>
        <ecNumber evidence="2">2.6.1.16</ecNumber>
    </recommendedName>
</protein>